<protein>
    <submittedName>
        <fullName evidence="1">Uncharacterized protein</fullName>
    </submittedName>
</protein>
<organism evidence="1 2">
    <name type="scientific">Sesamum alatum</name>
    <dbReference type="NCBI Taxonomy" id="300844"/>
    <lineage>
        <taxon>Eukaryota</taxon>
        <taxon>Viridiplantae</taxon>
        <taxon>Streptophyta</taxon>
        <taxon>Embryophyta</taxon>
        <taxon>Tracheophyta</taxon>
        <taxon>Spermatophyta</taxon>
        <taxon>Magnoliopsida</taxon>
        <taxon>eudicotyledons</taxon>
        <taxon>Gunneridae</taxon>
        <taxon>Pentapetalae</taxon>
        <taxon>asterids</taxon>
        <taxon>lamiids</taxon>
        <taxon>Lamiales</taxon>
        <taxon>Pedaliaceae</taxon>
        <taxon>Sesamum</taxon>
    </lineage>
</organism>
<keyword evidence="2" id="KW-1185">Reference proteome</keyword>
<evidence type="ECO:0000313" key="2">
    <source>
        <dbReference type="Proteomes" id="UP001293254"/>
    </source>
</evidence>
<accession>A0AAE1YP91</accession>
<reference evidence="1" key="2">
    <citation type="journal article" date="2024" name="Plant">
        <title>Genomic evolution and insights into agronomic trait innovations of Sesamum species.</title>
        <authorList>
            <person name="Miao H."/>
            <person name="Wang L."/>
            <person name="Qu L."/>
            <person name="Liu H."/>
            <person name="Sun Y."/>
            <person name="Le M."/>
            <person name="Wang Q."/>
            <person name="Wei S."/>
            <person name="Zheng Y."/>
            <person name="Lin W."/>
            <person name="Duan Y."/>
            <person name="Cao H."/>
            <person name="Xiong S."/>
            <person name="Wang X."/>
            <person name="Wei L."/>
            <person name="Li C."/>
            <person name="Ma Q."/>
            <person name="Ju M."/>
            <person name="Zhao R."/>
            <person name="Li G."/>
            <person name="Mu C."/>
            <person name="Tian Q."/>
            <person name="Mei H."/>
            <person name="Zhang T."/>
            <person name="Gao T."/>
            <person name="Zhang H."/>
        </authorList>
    </citation>
    <scope>NUCLEOTIDE SEQUENCE</scope>
    <source>
        <strain evidence="1">3651</strain>
    </source>
</reference>
<reference evidence="1" key="1">
    <citation type="submission" date="2020-06" db="EMBL/GenBank/DDBJ databases">
        <authorList>
            <person name="Li T."/>
            <person name="Hu X."/>
            <person name="Zhang T."/>
            <person name="Song X."/>
            <person name="Zhang H."/>
            <person name="Dai N."/>
            <person name="Sheng W."/>
            <person name="Hou X."/>
            <person name="Wei L."/>
        </authorList>
    </citation>
    <scope>NUCLEOTIDE SEQUENCE</scope>
    <source>
        <strain evidence="1">3651</strain>
        <tissue evidence="1">Leaf</tissue>
    </source>
</reference>
<gene>
    <name evidence="1" type="ORF">Salat_0534600</name>
</gene>
<dbReference type="EMBL" id="JACGWO010000002">
    <property type="protein sequence ID" value="KAK4433719.1"/>
    <property type="molecule type" value="Genomic_DNA"/>
</dbReference>
<sequence>MPKITRQGKGKFNHAWLRITAGIAPPRYTGRFPSMPDTLQASLNSCQKKKLLPSQPLAGKKCSSRTSNSYLTCRSGVPQAEVFANTSEAQICDSNEAKRKQPRHGCNHRLHVTDHKAFRVAQPRYGSDFPFPRSISSEIQLEQIITAS</sequence>
<evidence type="ECO:0000313" key="1">
    <source>
        <dbReference type="EMBL" id="KAK4433719.1"/>
    </source>
</evidence>
<name>A0AAE1YP91_9LAMI</name>
<dbReference type="AlphaFoldDB" id="A0AAE1YP91"/>
<dbReference type="Proteomes" id="UP001293254">
    <property type="component" value="Unassembled WGS sequence"/>
</dbReference>
<proteinExistence type="predicted"/>
<comment type="caution">
    <text evidence="1">The sequence shown here is derived from an EMBL/GenBank/DDBJ whole genome shotgun (WGS) entry which is preliminary data.</text>
</comment>